<sequence>MRYIKWFVMFLCILLMPLAIWFWQDRDGKQLEILIVNKTVPDGDLREHKGLTWLLNHLHIKKTDGTSYNEKEDYVGVAYENNKAVVREIPDDISSADLIYVADTYGIYETQQEKRSDKIEGGLSAKEWATIQHAVDIKDVPLIMEFNSISSPTEPVVRQEVSRYLGFKQQGWTGRYFKDLANKDSEIPQWLIASYEAFGNRTWSFKGEGIVFVEENSEEVQVLSVENGDIDQSTVQLTFTEKGKNKFNIEKSSPFRYWFDITEPLNEDSVLADFELPVNDQGQAMLDEWGIPARFPAVIEKKQESVNSYYLAGDFVDAHEIPSFYQYSGFTKVKEWFTVDSVFQEQSFFWKTYVPMMKVLLKEVKNIDTKVETTAYKPTVLQNEEGLTYASKVNGDRFEIYQNGQWETLTVKGVNIGMGKPGAFPGEAAISKGEYARWFQQIGEMNANTIRVYTLHPPAFYDALKEYNESHEEPLYVFQGVWVDEAPLEETLDAFTPEITVRFQKEFKKITDAVHGNAIVKQQPGHAYGTYEADISPYVLGWIVGIEWYPFMVDEMSKKYANMNQYKGQYIQTTNAVGFELWIAEQMDILTTYEATEYKWTRPMSFTNWVTTDNIKQPAEPIEQEDMASVDPNHIQYNEGLSMPGMFASYHVYPYYPDFLYLDERYTEYIDHRGKKNYYAGYLHDLKAAHQMPILIAEFGIPASRGLTHVNPLGWNQGFHTEQEQGLLLSSLYEDILQEGMMGGLIFTWQDEWFKRTWNTLELDNSDRRPFWSNAQTNEQHFGLLSFDRLLIKTDGQIDDWDGITPMYESDKGPISELYTTHDEKYLYLRMDGKVSNNWLETNKPQLLFDVAPEQGNDRVNEIETIRFSKPFVDFWLGIQSTKEAKLKVDVLYDVFTNQYGFDLKMLESEVIKPQSNSGDFNDISLPLSRELTRPDTGEVLPFNSYETGQMRFGNSNPDSADYDSLADYYIDDTTGVMEIRIPWLLLNFKDPSSKEIFGDIYSDGMTSQQIIEDIGIALVMTDNNGKVTQTFPGNGNDRQEISVEEVSRYKWEPWELPFSSERIKKSYNIIQETFNNTP</sequence>
<keyword evidence="1" id="KW-1133">Transmembrane helix</keyword>
<protein>
    <submittedName>
        <fullName evidence="2">Uncharacterized protein</fullName>
    </submittedName>
</protein>
<dbReference type="SUPFAM" id="SSF51445">
    <property type="entry name" value="(Trans)glycosidases"/>
    <property type="match status" value="1"/>
</dbReference>
<evidence type="ECO:0000256" key="1">
    <source>
        <dbReference type="SAM" id="Phobius"/>
    </source>
</evidence>
<evidence type="ECO:0000313" key="3">
    <source>
        <dbReference type="Proteomes" id="UP001596170"/>
    </source>
</evidence>
<evidence type="ECO:0000313" key="2">
    <source>
        <dbReference type="EMBL" id="MFC6041301.1"/>
    </source>
</evidence>
<dbReference type="RefSeq" id="WP_377736117.1">
    <property type="nucleotide sequence ID" value="NZ_JBHSRI010000038.1"/>
</dbReference>
<dbReference type="Proteomes" id="UP001596170">
    <property type="component" value="Unassembled WGS sequence"/>
</dbReference>
<dbReference type="InterPro" id="IPR017853">
    <property type="entry name" value="GH"/>
</dbReference>
<organism evidence="2 3">
    <name type="scientific">Paenisporosarcina macmurdoensis</name>
    <dbReference type="NCBI Taxonomy" id="212659"/>
    <lineage>
        <taxon>Bacteria</taxon>
        <taxon>Bacillati</taxon>
        <taxon>Bacillota</taxon>
        <taxon>Bacilli</taxon>
        <taxon>Bacillales</taxon>
        <taxon>Caryophanaceae</taxon>
        <taxon>Paenisporosarcina</taxon>
    </lineage>
</organism>
<keyword evidence="1" id="KW-0812">Transmembrane</keyword>
<comment type="caution">
    <text evidence="2">The sequence shown here is derived from an EMBL/GenBank/DDBJ whole genome shotgun (WGS) entry which is preliminary data.</text>
</comment>
<proteinExistence type="predicted"/>
<feature type="transmembrane region" description="Helical" evidence="1">
    <location>
        <begin position="7"/>
        <end position="24"/>
    </location>
</feature>
<keyword evidence="3" id="KW-1185">Reference proteome</keyword>
<dbReference type="Gene3D" id="3.20.20.80">
    <property type="entry name" value="Glycosidases"/>
    <property type="match status" value="2"/>
</dbReference>
<keyword evidence="1" id="KW-0472">Membrane</keyword>
<accession>A0ABW1LDA1</accession>
<dbReference type="EMBL" id="JBHSRI010000038">
    <property type="protein sequence ID" value="MFC6041301.1"/>
    <property type="molecule type" value="Genomic_DNA"/>
</dbReference>
<name>A0ABW1LDA1_9BACL</name>
<gene>
    <name evidence="2" type="ORF">ACFPYN_17995</name>
</gene>
<reference evidence="3" key="1">
    <citation type="journal article" date="2019" name="Int. J. Syst. Evol. Microbiol.">
        <title>The Global Catalogue of Microorganisms (GCM) 10K type strain sequencing project: providing services to taxonomists for standard genome sequencing and annotation.</title>
        <authorList>
            <consortium name="The Broad Institute Genomics Platform"/>
            <consortium name="The Broad Institute Genome Sequencing Center for Infectious Disease"/>
            <person name="Wu L."/>
            <person name="Ma J."/>
        </authorList>
    </citation>
    <scope>NUCLEOTIDE SEQUENCE [LARGE SCALE GENOMIC DNA]</scope>
    <source>
        <strain evidence="3">CCUG 54527</strain>
    </source>
</reference>